<sequence length="54" mass="6517">MFLIIFLIAQVFLKMLCHFKFGLFFFFTAFMVMKSYSCTSSYQKPKVFQLKRRG</sequence>
<protein>
    <submittedName>
        <fullName evidence="1">Uncharacterized protein</fullName>
    </submittedName>
</protein>
<dbReference type="EMBL" id="JACGCM010002299">
    <property type="protein sequence ID" value="KAF6141761.1"/>
    <property type="molecule type" value="Genomic_DNA"/>
</dbReference>
<reference evidence="1 2" key="1">
    <citation type="journal article" date="2020" name="IScience">
        <title>Genome Sequencing of the Endangered Kingdonia uniflora (Circaeasteraceae, Ranunculales) Reveals Potential Mechanisms of Evolutionary Specialization.</title>
        <authorList>
            <person name="Sun Y."/>
            <person name="Deng T."/>
            <person name="Zhang A."/>
            <person name="Moore M.J."/>
            <person name="Landis J.B."/>
            <person name="Lin N."/>
            <person name="Zhang H."/>
            <person name="Zhang X."/>
            <person name="Huang J."/>
            <person name="Zhang X."/>
            <person name="Sun H."/>
            <person name="Wang H."/>
        </authorList>
    </citation>
    <scope>NUCLEOTIDE SEQUENCE [LARGE SCALE GENOMIC DNA]</scope>
    <source>
        <strain evidence="1">TB1705</strain>
        <tissue evidence="1">Leaf</tissue>
    </source>
</reference>
<dbReference type="Proteomes" id="UP000541444">
    <property type="component" value="Unassembled WGS sequence"/>
</dbReference>
<organism evidence="1 2">
    <name type="scientific">Kingdonia uniflora</name>
    <dbReference type="NCBI Taxonomy" id="39325"/>
    <lineage>
        <taxon>Eukaryota</taxon>
        <taxon>Viridiplantae</taxon>
        <taxon>Streptophyta</taxon>
        <taxon>Embryophyta</taxon>
        <taxon>Tracheophyta</taxon>
        <taxon>Spermatophyta</taxon>
        <taxon>Magnoliopsida</taxon>
        <taxon>Ranunculales</taxon>
        <taxon>Circaeasteraceae</taxon>
        <taxon>Kingdonia</taxon>
    </lineage>
</organism>
<comment type="caution">
    <text evidence="1">The sequence shown here is derived from an EMBL/GenBank/DDBJ whole genome shotgun (WGS) entry which is preliminary data.</text>
</comment>
<evidence type="ECO:0000313" key="2">
    <source>
        <dbReference type="Proteomes" id="UP000541444"/>
    </source>
</evidence>
<name>A0A7J7LGG9_9MAGN</name>
<gene>
    <name evidence="1" type="ORF">GIB67_027939</name>
</gene>
<dbReference type="AlphaFoldDB" id="A0A7J7LGG9"/>
<proteinExistence type="predicted"/>
<evidence type="ECO:0000313" key="1">
    <source>
        <dbReference type="EMBL" id="KAF6141761.1"/>
    </source>
</evidence>
<accession>A0A7J7LGG9</accession>
<keyword evidence="2" id="KW-1185">Reference proteome</keyword>